<dbReference type="InterPro" id="IPR011990">
    <property type="entry name" value="TPR-like_helical_dom_sf"/>
</dbReference>
<dbReference type="PANTHER" id="PTHR16263">
    <property type="entry name" value="TETRATRICOPEPTIDE REPEAT PROTEIN 38"/>
    <property type="match status" value="1"/>
</dbReference>
<dbReference type="AlphaFoldDB" id="A0A6B2NPM7"/>
<dbReference type="EMBL" id="JAAGOX010000009">
    <property type="protein sequence ID" value="NDW44489.1"/>
    <property type="molecule type" value="Genomic_DNA"/>
</dbReference>
<dbReference type="Gene3D" id="1.25.40.10">
    <property type="entry name" value="Tetratricopeptide repeat domain"/>
    <property type="match status" value="2"/>
</dbReference>
<protein>
    <recommendedName>
        <fullName evidence="2">Tetratricopeptide repeat protein 38</fullName>
    </recommendedName>
</protein>
<evidence type="ECO:0000313" key="5">
    <source>
        <dbReference type="EMBL" id="NDW44489.1"/>
    </source>
</evidence>
<dbReference type="PANTHER" id="PTHR16263:SF4">
    <property type="entry name" value="TETRATRICOPEPTIDE REPEAT PROTEIN 38"/>
    <property type="match status" value="1"/>
</dbReference>
<evidence type="ECO:0000256" key="4">
    <source>
        <dbReference type="ARBA" id="ARBA00022803"/>
    </source>
</evidence>
<proteinExistence type="inferred from homology"/>
<organism evidence="5">
    <name type="scientific">Ruegeria sp. PrR005</name>
    <dbReference type="NCBI Taxonomy" id="2706882"/>
    <lineage>
        <taxon>Bacteria</taxon>
        <taxon>Pseudomonadati</taxon>
        <taxon>Pseudomonadota</taxon>
        <taxon>Alphaproteobacteria</taxon>
        <taxon>Rhodobacterales</taxon>
        <taxon>Roseobacteraceae</taxon>
        <taxon>Ruegeria</taxon>
    </lineage>
</organism>
<evidence type="ECO:0000256" key="3">
    <source>
        <dbReference type="ARBA" id="ARBA00022737"/>
    </source>
</evidence>
<gene>
    <name evidence="5" type="ORF">G0P99_05925</name>
</gene>
<accession>A0A6B2NPM7</accession>
<keyword evidence="3" id="KW-0677">Repeat</keyword>
<dbReference type="CDD" id="cd05804">
    <property type="entry name" value="StaR_like"/>
    <property type="match status" value="1"/>
</dbReference>
<dbReference type="SUPFAM" id="SSF48452">
    <property type="entry name" value="TPR-like"/>
    <property type="match status" value="1"/>
</dbReference>
<dbReference type="RefSeq" id="WP_164128467.1">
    <property type="nucleotide sequence ID" value="NZ_JAAGOX010000009.1"/>
</dbReference>
<reference evidence="5" key="1">
    <citation type="submission" date="2020-02" db="EMBL/GenBank/DDBJ databases">
        <title>Delineation of the pyrene-degrading pathway in Roseobacter clade bacteria by genomic analysis.</title>
        <authorList>
            <person name="Zhou H."/>
            <person name="Wang H."/>
        </authorList>
    </citation>
    <scope>NUCLEOTIDE SEQUENCE</scope>
    <source>
        <strain evidence="5">PrR005</strain>
    </source>
</reference>
<comment type="caution">
    <text evidence="5">The sequence shown here is derived from an EMBL/GenBank/DDBJ whole genome shotgun (WGS) entry which is preliminary data.</text>
</comment>
<sequence length="426" mass="46077">MTRQDAYGNPITTESAAAADHYDRGVRLFLAGQFGAATEFEQAIEQDPGFALGQAALARARMMSADMPGAKAAIAQAAELAPQADQRERQHIEAMNLLLSGQPKAARQAVLAHVRDYPRDALVAQLCTNIFGLIGFSGEVGREAELLAYTSALLPHYGEDWWMMSMHALSLCETGQVDASLRLMEQSLALNPNNANGSHFKAHALYEAGDTAAGRAYLAEWMRGYDDRAVLHGHLSWHQALWALHDGDEAEMWALVDRSIGPGAAKGLPINVLTDTAAILYRAELAGITVDPARWTAISAFAARFFPETGQSFADMHAALAHAMAGQGDRLAHIAETAKGFAGDMVRPIARAWGAIARQDWTAALTELAQVMATNERLGGSRAQRDLVELAYVNVLVRLGLTEEAHRSLQTRRPVLFPAPPIHDLG</sequence>
<comment type="similarity">
    <text evidence="1">Belongs to the TTC38 family.</text>
</comment>
<keyword evidence="4" id="KW-0802">TPR repeat</keyword>
<dbReference type="InterPro" id="IPR033891">
    <property type="entry name" value="TTC38"/>
</dbReference>
<evidence type="ECO:0000256" key="2">
    <source>
        <dbReference type="ARBA" id="ARBA00019992"/>
    </source>
</evidence>
<name>A0A6B2NPM7_9RHOB</name>
<evidence type="ECO:0000256" key="1">
    <source>
        <dbReference type="ARBA" id="ARBA00005857"/>
    </source>
</evidence>